<dbReference type="PIRSF" id="PIRSF006078">
    <property type="entry name" value="GlxK"/>
    <property type="match status" value="1"/>
</dbReference>
<dbReference type="PANTHER" id="PTHR21599">
    <property type="entry name" value="GLYCERATE KINASE"/>
    <property type="match status" value="1"/>
</dbReference>
<reference evidence="5 6" key="1">
    <citation type="submission" date="2024-02" db="EMBL/GenBank/DDBJ databases">
        <title>The Genome Sequence of Enterococcus sp. DIV0159.</title>
        <authorList>
            <person name="Earl A."/>
            <person name="Manson A."/>
            <person name="Gilmore M."/>
            <person name="Sanders J."/>
            <person name="Shea T."/>
            <person name="Howe W."/>
            <person name="Livny J."/>
            <person name="Cuomo C."/>
            <person name="Neafsey D."/>
            <person name="Birren B."/>
        </authorList>
    </citation>
    <scope>NUCLEOTIDE SEQUENCE [LARGE SCALE GENOMIC DNA]</scope>
    <source>
        <strain evidence="5 6">665A</strain>
    </source>
</reference>
<dbReference type="PANTHER" id="PTHR21599:SF0">
    <property type="entry name" value="GLYCERATE KINASE"/>
    <property type="match status" value="1"/>
</dbReference>
<dbReference type="InterPro" id="IPR018197">
    <property type="entry name" value="Glycerate_kinase_RE-like"/>
</dbReference>
<dbReference type="Gene3D" id="3.90.1510.10">
    <property type="entry name" value="Glycerate kinase, domain 2"/>
    <property type="match status" value="1"/>
</dbReference>
<dbReference type="Gene3D" id="3.40.50.10350">
    <property type="entry name" value="Glycerate kinase, domain 1"/>
    <property type="match status" value="1"/>
</dbReference>
<dbReference type="InterPro" id="IPR004381">
    <property type="entry name" value="Glycerate_kinase"/>
</dbReference>
<evidence type="ECO:0000256" key="4">
    <source>
        <dbReference type="PIRNR" id="PIRNR006078"/>
    </source>
</evidence>
<evidence type="ECO:0000313" key="6">
    <source>
        <dbReference type="Proteomes" id="UP000664357"/>
    </source>
</evidence>
<dbReference type="InterPro" id="IPR018193">
    <property type="entry name" value="Glyc_kinase_flavodox-like_fold"/>
</dbReference>
<gene>
    <name evidence="5" type="ORF">JZO67_001026</name>
</gene>
<protein>
    <submittedName>
        <fullName evidence="5">Glycerate 2-kinase</fullName>
    </submittedName>
</protein>
<dbReference type="NCBIfam" id="TIGR00045">
    <property type="entry name" value="glycerate kinase"/>
    <property type="match status" value="1"/>
</dbReference>
<organism evidence="5 6">
    <name type="scientific">Candidatus Enterococcus ferrettii</name>
    <dbReference type="NCBI Taxonomy" id="2815324"/>
    <lineage>
        <taxon>Bacteria</taxon>
        <taxon>Bacillati</taxon>
        <taxon>Bacillota</taxon>
        <taxon>Bacilli</taxon>
        <taxon>Lactobacillales</taxon>
        <taxon>Enterococcaceae</taxon>
        <taxon>Enterococcus</taxon>
    </lineage>
</organism>
<evidence type="ECO:0000256" key="1">
    <source>
        <dbReference type="ARBA" id="ARBA00006284"/>
    </source>
</evidence>
<keyword evidence="6" id="KW-1185">Reference proteome</keyword>
<dbReference type="Proteomes" id="UP000664357">
    <property type="component" value="Unassembled WGS sequence"/>
</dbReference>
<comment type="caution">
    <text evidence="5">The sequence shown here is derived from an EMBL/GenBank/DDBJ whole genome shotgun (WGS) entry which is preliminary data.</text>
</comment>
<name>A0ABV0ENY2_9ENTE</name>
<dbReference type="InterPro" id="IPR036129">
    <property type="entry name" value="Glycerate_kinase_sf"/>
</dbReference>
<keyword evidence="3 4" id="KW-0418">Kinase</keyword>
<sequence length="373" mass="39221">MKVLIMPDSFKGSLSAPEVAAAVQKGLARVWSEAEYLTLPVGDGGEGTLDALISSLNLMTAEIEVTGPFGDKIAMRYGFKGQQAFFEMADLVGLPQMPAEQRFPLRLQTKGLGELLVYLVQQNFTEIGIGVGGSANVDGGIGFAAGLGYRFLDEEGKELLPIGENLAKVAKIDDEAVFSKLNQATVKIINDVKNPLCGEQGAAAVFGPQKGLREEEIKATDEALQSFYQLAAPEVLALSGAGAGGGIAAGVVAFAQGQIVSGIDYVLDLMDFEETVKDADLVIVGEGRMDQQSLSGKAPVGIAQRVPKEIPVIALCGSVDKGLTNTAAAGITAAFPILHQPEELPAALTDTEANLIRTAESVASFYQKLVEKY</sequence>
<keyword evidence="2 4" id="KW-0808">Transferase</keyword>
<dbReference type="SUPFAM" id="SSF110738">
    <property type="entry name" value="Glycerate kinase I"/>
    <property type="match status" value="1"/>
</dbReference>
<dbReference type="RefSeq" id="WP_207703929.1">
    <property type="nucleotide sequence ID" value="NZ_JAFREL020000001.1"/>
</dbReference>
<dbReference type="EMBL" id="JAFREL020000001">
    <property type="protein sequence ID" value="MEO1769087.1"/>
    <property type="molecule type" value="Genomic_DNA"/>
</dbReference>
<evidence type="ECO:0000256" key="2">
    <source>
        <dbReference type="ARBA" id="ARBA00022679"/>
    </source>
</evidence>
<accession>A0ABV0ENY2</accession>
<comment type="similarity">
    <text evidence="1 4">Belongs to the glycerate kinase type-1 family.</text>
</comment>
<dbReference type="Pfam" id="PF02595">
    <property type="entry name" value="Gly_kinase"/>
    <property type="match status" value="1"/>
</dbReference>
<evidence type="ECO:0000313" key="5">
    <source>
        <dbReference type="EMBL" id="MEO1769087.1"/>
    </source>
</evidence>
<evidence type="ECO:0000256" key="3">
    <source>
        <dbReference type="ARBA" id="ARBA00022777"/>
    </source>
</evidence>
<proteinExistence type="inferred from homology"/>